<dbReference type="NCBIfam" id="TIGR00632">
    <property type="entry name" value="vsr"/>
    <property type="match status" value="1"/>
</dbReference>
<dbReference type="Pfam" id="PF03852">
    <property type="entry name" value="Vsr"/>
    <property type="match status" value="1"/>
</dbReference>
<evidence type="ECO:0000256" key="1">
    <source>
        <dbReference type="ARBA" id="ARBA00022722"/>
    </source>
</evidence>
<keyword evidence="1" id="KW-0540">Nuclease</keyword>
<evidence type="ECO:0000256" key="5">
    <source>
        <dbReference type="ARBA" id="ARBA00023204"/>
    </source>
</evidence>
<evidence type="ECO:0000256" key="3">
    <source>
        <dbReference type="ARBA" id="ARBA00022763"/>
    </source>
</evidence>
<reference evidence="9" key="1">
    <citation type="journal article" date="2019" name="Int. J. Syst. Evol. Microbiol.">
        <title>The Global Catalogue of Microorganisms (GCM) 10K type strain sequencing project: providing services to taxonomists for standard genome sequencing and annotation.</title>
        <authorList>
            <consortium name="The Broad Institute Genomics Platform"/>
            <consortium name="The Broad Institute Genome Sequencing Center for Infectious Disease"/>
            <person name="Wu L."/>
            <person name="Ma J."/>
        </authorList>
    </citation>
    <scope>NUCLEOTIDE SEQUENCE [LARGE SCALE GENOMIC DNA]</scope>
    <source>
        <strain evidence="9">JCM 3338</strain>
    </source>
</reference>
<protein>
    <submittedName>
        <fullName evidence="8">Very short patch repair endonuclease</fullName>
    </submittedName>
</protein>
<evidence type="ECO:0000256" key="4">
    <source>
        <dbReference type="ARBA" id="ARBA00022801"/>
    </source>
</evidence>
<keyword evidence="4" id="KW-0378">Hydrolase</keyword>
<dbReference type="EMBL" id="JBHUHP010000030">
    <property type="protein sequence ID" value="MFD2093998.1"/>
    <property type="molecule type" value="Genomic_DNA"/>
</dbReference>
<dbReference type="SUPFAM" id="SSF52980">
    <property type="entry name" value="Restriction endonuclease-like"/>
    <property type="match status" value="1"/>
</dbReference>
<dbReference type="InterPro" id="IPR004603">
    <property type="entry name" value="DNA_mismatch_endonuc_vsr"/>
</dbReference>
<keyword evidence="5" id="KW-0234">DNA repair</keyword>
<evidence type="ECO:0000256" key="2">
    <source>
        <dbReference type="ARBA" id="ARBA00022759"/>
    </source>
</evidence>
<dbReference type="Gene3D" id="3.40.960.10">
    <property type="entry name" value="VSR Endonuclease"/>
    <property type="match status" value="1"/>
</dbReference>
<evidence type="ECO:0000313" key="8">
    <source>
        <dbReference type="EMBL" id="MFD2093998.1"/>
    </source>
</evidence>
<keyword evidence="3" id="KW-0227">DNA damage</keyword>
<dbReference type="InterPro" id="IPR011335">
    <property type="entry name" value="Restrct_endonuc-II-like"/>
</dbReference>
<dbReference type="CDD" id="cd00221">
    <property type="entry name" value="Vsr"/>
    <property type="match status" value="1"/>
</dbReference>
<dbReference type="RefSeq" id="WP_376880311.1">
    <property type="nucleotide sequence ID" value="NZ_JBHUHP010000030.1"/>
</dbReference>
<dbReference type="Proteomes" id="UP001597402">
    <property type="component" value="Unassembled WGS sequence"/>
</dbReference>
<evidence type="ECO:0000256" key="6">
    <source>
        <dbReference type="ARBA" id="ARBA00029466"/>
    </source>
</evidence>
<accession>A0ABW4XH69</accession>
<sequence length="191" mass="21759">MIHGEALTLTGKPSAAAGTSWPWSSAVEFRREVPPWRRLTQQAWIPDRIPAPAAPRSRGVSKLRRRDSKPEMAVRRLLYARGLRYRVCFRVPGQRRRTIDIAFVGARLAVYIDGCFWHGCPEHAHLPKVNAGWWTRKIAMNQARDAAANGQLAGLGWTVLRFWEHEDPEDVVRQVVATFESARTRRPASTR</sequence>
<evidence type="ECO:0000313" key="9">
    <source>
        <dbReference type="Proteomes" id="UP001597402"/>
    </source>
</evidence>
<keyword evidence="2 8" id="KW-0255">Endonuclease</keyword>
<comment type="caution">
    <text evidence="8">The sequence shown here is derived from an EMBL/GenBank/DDBJ whole genome shotgun (WGS) entry which is preliminary data.</text>
</comment>
<dbReference type="GO" id="GO:0004519">
    <property type="term" value="F:endonuclease activity"/>
    <property type="evidence" value="ECO:0007669"/>
    <property type="project" value="UniProtKB-KW"/>
</dbReference>
<proteinExistence type="inferred from homology"/>
<organism evidence="8 9">
    <name type="scientific">Blastococcus deserti</name>
    <dbReference type="NCBI Taxonomy" id="2259033"/>
    <lineage>
        <taxon>Bacteria</taxon>
        <taxon>Bacillati</taxon>
        <taxon>Actinomycetota</taxon>
        <taxon>Actinomycetes</taxon>
        <taxon>Geodermatophilales</taxon>
        <taxon>Geodermatophilaceae</taxon>
        <taxon>Blastococcus</taxon>
    </lineage>
</organism>
<comment type="similarity">
    <text evidence="6">Belongs to the Vsr family.</text>
</comment>
<gene>
    <name evidence="8" type="ORF">ACFSHS_20730</name>
</gene>
<keyword evidence="9" id="KW-1185">Reference proteome</keyword>
<name>A0ABW4XH69_9ACTN</name>
<evidence type="ECO:0000256" key="7">
    <source>
        <dbReference type="SAM" id="MobiDB-lite"/>
    </source>
</evidence>
<feature type="region of interest" description="Disordered" evidence="7">
    <location>
        <begin position="1"/>
        <end position="20"/>
    </location>
</feature>